<proteinExistence type="predicted"/>
<dbReference type="EMBL" id="BAABCJ010000005">
    <property type="protein sequence ID" value="GAA3707997.1"/>
    <property type="molecule type" value="Genomic_DNA"/>
</dbReference>
<sequence length="195" mass="21407">MVALFFSGLPWAWGSTFGAETPESPDSRAGAQRRLATRAVATGADPETLFLWLCQLRRAPYSYDWIDNFGRRSPRTPDPSATNLEIGQDVMTIFELAGFEPNRSLTISMKPGWPTRLFGAIAVRYAIIPTGRGRVLLRGDLSMPPAGRVLGRPRRYLLAWGDLIMMRKQLRTLSSLAEGLTARPGTAAPDAAATE</sequence>
<evidence type="ECO:0000313" key="1">
    <source>
        <dbReference type="EMBL" id="GAA3707997.1"/>
    </source>
</evidence>
<organism evidence="1 2">
    <name type="scientific">Zhihengliuella alba</name>
    <dbReference type="NCBI Taxonomy" id="547018"/>
    <lineage>
        <taxon>Bacteria</taxon>
        <taxon>Bacillati</taxon>
        <taxon>Actinomycetota</taxon>
        <taxon>Actinomycetes</taxon>
        <taxon>Micrococcales</taxon>
        <taxon>Micrococcaceae</taxon>
        <taxon>Zhihengliuella</taxon>
    </lineage>
</organism>
<reference evidence="2" key="1">
    <citation type="journal article" date="2019" name="Int. J. Syst. Evol. Microbiol.">
        <title>The Global Catalogue of Microorganisms (GCM) 10K type strain sequencing project: providing services to taxonomists for standard genome sequencing and annotation.</title>
        <authorList>
            <consortium name="The Broad Institute Genomics Platform"/>
            <consortium name="The Broad Institute Genome Sequencing Center for Infectious Disease"/>
            <person name="Wu L."/>
            <person name="Ma J."/>
        </authorList>
    </citation>
    <scope>NUCLEOTIDE SEQUENCE [LARGE SCALE GENOMIC DNA]</scope>
    <source>
        <strain evidence="2">JCM 16961</strain>
    </source>
</reference>
<accession>A0ABP7DQC8</accession>
<evidence type="ECO:0008006" key="3">
    <source>
        <dbReference type="Google" id="ProtNLM"/>
    </source>
</evidence>
<dbReference type="Proteomes" id="UP001501536">
    <property type="component" value="Unassembled WGS sequence"/>
</dbReference>
<gene>
    <name evidence="1" type="ORF">GCM10022377_22290</name>
</gene>
<keyword evidence="2" id="KW-1185">Reference proteome</keyword>
<evidence type="ECO:0000313" key="2">
    <source>
        <dbReference type="Proteomes" id="UP001501536"/>
    </source>
</evidence>
<name>A0ABP7DQC8_9MICC</name>
<comment type="caution">
    <text evidence="1">The sequence shown here is derived from an EMBL/GenBank/DDBJ whole genome shotgun (WGS) entry which is preliminary data.</text>
</comment>
<protein>
    <recommendedName>
        <fullName evidence="3">SRPBCC family protein</fullName>
    </recommendedName>
</protein>